<dbReference type="Proteomes" id="UP000219215">
    <property type="component" value="Chromosome DPRO"/>
</dbReference>
<dbReference type="CDD" id="cd03789">
    <property type="entry name" value="GT9_LPS_heptosyltransferase"/>
    <property type="match status" value="1"/>
</dbReference>
<dbReference type="InterPro" id="IPR051199">
    <property type="entry name" value="LPS_LOS_Heptosyltrfase"/>
</dbReference>
<dbReference type="AlphaFoldDB" id="A0A2C8F635"/>
<dbReference type="GO" id="GO:0005829">
    <property type="term" value="C:cytosol"/>
    <property type="evidence" value="ECO:0007669"/>
    <property type="project" value="TreeGrafter"/>
</dbReference>
<keyword evidence="2 3" id="KW-0808">Transferase</keyword>
<dbReference type="Gene3D" id="3.40.50.2000">
    <property type="entry name" value="Glycogen Phosphorylase B"/>
    <property type="match status" value="1"/>
</dbReference>
<protein>
    <submittedName>
        <fullName evidence="3">ADP-heptose:LPS heptosyltransferase II</fullName>
    </submittedName>
</protein>
<evidence type="ECO:0000313" key="4">
    <source>
        <dbReference type="Proteomes" id="UP000219215"/>
    </source>
</evidence>
<dbReference type="InterPro" id="IPR002201">
    <property type="entry name" value="Glyco_trans_9"/>
</dbReference>
<dbReference type="EMBL" id="LT907975">
    <property type="protein sequence ID" value="SOB57280.1"/>
    <property type="molecule type" value="Genomic_DNA"/>
</dbReference>
<dbReference type="RefSeq" id="WP_097010570.1">
    <property type="nucleotide sequence ID" value="NZ_LT907975.1"/>
</dbReference>
<keyword evidence="1" id="KW-0328">Glycosyltransferase</keyword>
<evidence type="ECO:0000313" key="3">
    <source>
        <dbReference type="EMBL" id="SOB57280.1"/>
    </source>
</evidence>
<evidence type="ECO:0000256" key="2">
    <source>
        <dbReference type="ARBA" id="ARBA00022679"/>
    </source>
</evidence>
<dbReference type="Pfam" id="PF01075">
    <property type="entry name" value="Glyco_transf_9"/>
    <property type="match status" value="1"/>
</dbReference>
<dbReference type="SUPFAM" id="SSF53756">
    <property type="entry name" value="UDP-Glycosyltransferase/glycogen phosphorylase"/>
    <property type="match status" value="1"/>
</dbReference>
<name>A0A2C8F635_9BACT</name>
<evidence type="ECO:0000256" key="1">
    <source>
        <dbReference type="ARBA" id="ARBA00022676"/>
    </source>
</evidence>
<dbReference type="PANTHER" id="PTHR30160">
    <property type="entry name" value="TETRAACYLDISACCHARIDE 4'-KINASE-RELATED"/>
    <property type="match status" value="1"/>
</dbReference>
<accession>A0A2C8F635</accession>
<keyword evidence="4" id="KW-1185">Reference proteome</keyword>
<dbReference type="OrthoDB" id="5506840at2"/>
<organism evidence="3 4">
    <name type="scientific">Pseudodesulfovibrio profundus</name>
    <dbReference type="NCBI Taxonomy" id="57320"/>
    <lineage>
        <taxon>Bacteria</taxon>
        <taxon>Pseudomonadati</taxon>
        <taxon>Thermodesulfobacteriota</taxon>
        <taxon>Desulfovibrionia</taxon>
        <taxon>Desulfovibrionales</taxon>
        <taxon>Desulfovibrionaceae</taxon>
    </lineage>
</organism>
<reference evidence="4" key="1">
    <citation type="submission" date="2017-09" db="EMBL/GenBank/DDBJ databases">
        <authorList>
            <person name="Regsiter A."/>
            <person name="William W."/>
        </authorList>
    </citation>
    <scope>NUCLEOTIDE SEQUENCE [LARGE SCALE GENOMIC DNA]</scope>
    <source>
        <strain evidence="4">500-1</strain>
    </source>
</reference>
<gene>
    <name evidence="3" type="ORF">DPRO_0400</name>
</gene>
<dbReference type="KEGG" id="pprf:DPRO_0400"/>
<sequence length="415" mass="46290">MKRYLIIQLARFGDLIQTKRLVKSLVNREGSEVHLCVDHSLAALASIVYPETKVHSIAAHGKEKSSHASMDVLLENISSFQALREQNFSEVFNLNFSPINFRVAALFSDLPVHGYFWKNGQEQIGTWPAMAMRWSRYRRLGINLMDFWAGYCPDMISPAQVNPQATPKGGGVGVVLSGRESRRSLPVETLSRILTTKASSLKTPAICLLGSKGEVDAGKKVVKSLPRHLQDKTVNLAGKTNWKELVEVVADLDLLITPDTGTMHLAAHLGTPTLAFFLSSAWCFETGPYGLGHTVFQADTSCLPCLESEPCPYDVKCLDCFNKPEFHRFLVTQKGTHAPDNLLTFISNFDELGLVFESTSGEDSHAEDRKIFRSIIHQFLTGQNVHASEMETPFIRKLYQDKDWSTLVPFGTIME</sequence>
<proteinExistence type="predicted"/>
<dbReference type="GO" id="GO:0009244">
    <property type="term" value="P:lipopolysaccharide core region biosynthetic process"/>
    <property type="evidence" value="ECO:0007669"/>
    <property type="project" value="TreeGrafter"/>
</dbReference>
<dbReference type="GO" id="GO:0008713">
    <property type="term" value="F:ADP-heptose-lipopolysaccharide heptosyltransferase activity"/>
    <property type="evidence" value="ECO:0007669"/>
    <property type="project" value="TreeGrafter"/>
</dbReference>